<accession>W4FVE3</accession>
<sequence length="113" mass="11838">MARTTVATGQPHFCATCGKFGASFSISRSGLLYFCSKECMRRRHPGRNSSTTMGGLNPICEIESTPMPQPTTSSCTLCSLGGGTRLDTSTTAAADDACIVSTCPCGNLVGFWV</sequence>
<protein>
    <submittedName>
        <fullName evidence="1">Uncharacterized protein</fullName>
    </submittedName>
</protein>
<organism evidence="1">
    <name type="scientific">Aphanomyces astaci</name>
    <name type="common">Crayfish plague agent</name>
    <dbReference type="NCBI Taxonomy" id="112090"/>
    <lineage>
        <taxon>Eukaryota</taxon>
        <taxon>Sar</taxon>
        <taxon>Stramenopiles</taxon>
        <taxon>Oomycota</taxon>
        <taxon>Saprolegniomycetes</taxon>
        <taxon>Saprolegniales</taxon>
        <taxon>Verrucalvaceae</taxon>
        <taxon>Aphanomyces</taxon>
    </lineage>
</organism>
<dbReference type="EMBL" id="KI913164">
    <property type="protein sequence ID" value="ETV70784.1"/>
    <property type="molecule type" value="Genomic_DNA"/>
</dbReference>
<dbReference type="VEuPathDB" id="FungiDB:H257_13865"/>
<dbReference type="OrthoDB" id="77619at2759"/>
<reference evidence="1" key="1">
    <citation type="submission" date="2013-12" db="EMBL/GenBank/DDBJ databases">
        <title>The Genome Sequence of Aphanomyces astaci APO3.</title>
        <authorList>
            <consortium name="The Broad Institute Genomics Platform"/>
            <person name="Russ C."/>
            <person name="Tyler B."/>
            <person name="van West P."/>
            <person name="Dieguez-Uribeondo J."/>
            <person name="Young S.K."/>
            <person name="Zeng Q."/>
            <person name="Gargeya S."/>
            <person name="Fitzgerald M."/>
            <person name="Abouelleil A."/>
            <person name="Alvarado L."/>
            <person name="Chapman S.B."/>
            <person name="Gainer-Dewar J."/>
            <person name="Goldberg J."/>
            <person name="Griggs A."/>
            <person name="Gujja S."/>
            <person name="Hansen M."/>
            <person name="Howarth C."/>
            <person name="Imamovic A."/>
            <person name="Ireland A."/>
            <person name="Larimer J."/>
            <person name="McCowan C."/>
            <person name="Murphy C."/>
            <person name="Pearson M."/>
            <person name="Poon T.W."/>
            <person name="Priest M."/>
            <person name="Roberts A."/>
            <person name="Saif S."/>
            <person name="Shea T."/>
            <person name="Sykes S."/>
            <person name="Wortman J."/>
            <person name="Nusbaum C."/>
            <person name="Birren B."/>
        </authorList>
    </citation>
    <scope>NUCLEOTIDE SEQUENCE [LARGE SCALE GENOMIC DNA]</scope>
    <source>
        <strain evidence="1">APO3</strain>
    </source>
</reference>
<name>W4FVE3_APHAT</name>
<proteinExistence type="predicted"/>
<dbReference type="RefSeq" id="XP_009839848.1">
    <property type="nucleotide sequence ID" value="XM_009841546.1"/>
</dbReference>
<dbReference type="GeneID" id="20815861"/>
<evidence type="ECO:0000313" key="1">
    <source>
        <dbReference type="EMBL" id="ETV70784.1"/>
    </source>
</evidence>
<dbReference type="AlphaFoldDB" id="W4FVE3"/>
<gene>
    <name evidence="1" type="ORF">H257_13865</name>
</gene>